<dbReference type="PROSITE" id="PS50280">
    <property type="entry name" value="SET"/>
    <property type="match status" value="1"/>
</dbReference>
<gene>
    <name evidence="2" type="ORF">EJ04DRAFT_539117</name>
</gene>
<dbReference type="InterPro" id="IPR053209">
    <property type="entry name" value="Gramillin-biosynth_MTr"/>
</dbReference>
<proteinExistence type="predicted"/>
<dbReference type="InterPro" id="IPR011990">
    <property type="entry name" value="TPR-like_helical_dom_sf"/>
</dbReference>
<organism evidence="2 3">
    <name type="scientific">Polyplosphaeria fusca</name>
    <dbReference type="NCBI Taxonomy" id="682080"/>
    <lineage>
        <taxon>Eukaryota</taxon>
        <taxon>Fungi</taxon>
        <taxon>Dikarya</taxon>
        <taxon>Ascomycota</taxon>
        <taxon>Pezizomycotina</taxon>
        <taxon>Dothideomycetes</taxon>
        <taxon>Pleosporomycetidae</taxon>
        <taxon>Pleosporales</taxon>
        <taxon>Tetraplosphaeriaceae</taxon>
        <taxon>Polyplosphaeria</taxon>
    </lineage>
</organism>
<dbReference type="PANTHER" id="PTHR47643">
    <property type="entry name" value="TPR DOMAIN PROTEIN (AFU_ORTHOLOGUE AFUA_5G12710)"/>
    <property type="match status" value="1"/>
</dbReference>
<dbReference type="PANTHER" id="PTHR47643:SF2">
    <property type="entry name" value="TPR DOMAIN PROTEIN (AFU_ORTHOLOGUE AFUA_5G12710)"/>
    <property type="match status" value="1"/>
</dbReference>
<dbReference type="SUPFAM" id="SSF82199">
    <property type="entry name" value="SET domain"/>
    <property type="match status" value="1"/>
</dbReference>
<dbReference type="InterPro" id="IPR046341">
    <property type="entry name" value="SET_dom_sf"/>
</dbReference>
<evidence type="ECO:0000313" key="2">
    <source>
        <dbReference type="EMBL" id="KAF2727111.1"/>
    </source>
</evidence>
<evidence type="ECO:0000313" key="3">
    <source>
        <dbReference type="Proteomes" id="UP000799444"/>
    </source>
</evidence>
<feature type="domain" description="SET" evidence="1">
    <location>
        <begin position="247"/>
        <end position="416"/>
    </location>
</feature>
<keyword evidence="3" id="KW-1185">Reference proteome</keyword>
<dbReference type="OrthoDB" id="438641at2759"/>
<evidence type="ECO:0000259" key="1">
    <source>
        <dbReference type="PROSITE" id="PS50280"/>
    </source>
</evidence>
<protein>
    <recommendedName>
        <fullName evidence="1">SET domain-containing protein</fullName>
    </recommendedName>
</protein>
<comment type="caution">
    <text evidence="2">The sequence shown here is derived from an EMBL/GenBank/DDBJ whole genome shotgun (WGS) entry which is preliminary data.</text>
</comment>
<dbReference type="EMBL" id="ML996354">
    <property type="protein sequence ID" value="KAF2727111.1"/>
    <property type="molecule type" value="Genomic_DNA"/>
</dbReference>
<reference evidence="2" key="1">
    <citation type="journal article" date="2020" name="Stud. Mycol.">
        <title>101 Dothideomycetes genomes: a test case for predicting lifestyles and emergence of pathogens.</title>
        <authorList>
            <person name="Haridas S."/>
            <person name="Albert R."/>
            <person name="Binder M."/>
            <person name="Bloem J."/>
            <person name="Labutti K."/>
            <person name="Salamov A."/>
            <person name="Andreopoulos B."/>
            <person name="Baker S."/>
            <person name="Barry K."/>
            <person name="Bills G."/>
            <person name="Bluhm B."/>
            <person name="Cannon C."/>
            <person name="Castanera R."/>
            <person name="Culley D."/>
            <person name="Daum C."/>
            <person name="Ezra D."/>
            <person name="Gonzalez J."/>
            <person name="Henrissat B."/>
            <person name="Kuo A."/>
            <person name="Liang C."/>
            <person name="Lipzen A."/>
            <person name="Lutzoni F."/>
            <person name="Magnuson J."/>
            <person name="Mondo S."/>
            <person name="Nolan M."/>
            <person name="Ohm R."/>
            <person name="Pangilinan J."/>
            <person name="Park H.-J."/>
            <person name="Ramirez L."/>
            <person name="Alfaro M."/>
            <person name="Sun H."/>
            <person name="Tritt A."/>
            <person name="Yoshinaga Y."/>
            <person name="Zwiers L.-H."/>
            <person name="Turgeon B."/>
            <person name="Goodwin S."/>
            <person name="Spatafora J."/>
            <person name="Crous P."/>
            <person name="Grigoriev I."/>
        </authorList>
    </citation>
    <scope>NUCLEOTIDE SEQUENCE</scope>
    <source>
        <strain evidence="2">CBS 125425</strain>
    </source>
</reference>
<name>A0A9P4UVQ9_9PLEO</name>
<dbReference type="SUPFAM" id="SSF48452">
    <property type="entry name" value="TPR-like"/>
    <property type="match status" value="1"/>
</dbReference>
<accession>A0A9P4UVQ9</accession>
<dbReference type="AlphaFoldDB" id="A0A9P4UVQ9"/>
<dbReference type="InterPro" id="IPR001214">
    <property type="entry name" value="SET_dom"/>
</dbReference>
<dbReference type="Proteomes" id="UP000799444">
    <property type="component" value="Unassembled WGS sequence"/>
</dbReference>
<sequence length="603" mass="66932">MLIVSSQGPEMNSSTLSHLARERCSLPLVYLLGTYGEVAALQIYHQDDETVRKATQIVNVGTILVVKEPYFKITTYGDHDIWRIWTASAPSVSITGRPRESGTGISADSLKLEGNAAIGQGLIYVYPCDRYTNALKQQPTQQETEIIKRNRSLALLRTGQYDAALSDKKSLFHASEALYHFGRFAEFGSLLEQLRVKYPSNSEAVSSLIRAKRRLQKHSNGNINIASLQARATSLYPPLIDRATYLGPVEIRDTDDCGSGLFVTRAIEAGELLLCGKAFSYAYVPDQHRRGNADTKFLMNPETGRGFIGAQADLLQMIVQRLFKCPSIAPSFTNLYHGSYVSINAHEVDGKPVFLSERIMASNVFGCPHSSLQMHRDIMANKDYLKNCHRAFIGDIMIVRAAKDLDANTELRFCYHHPTSKKDIQEHQKILRRGWGLGETPASTFATRCRLLGQLSQICAAPMNRTSIRRVQRMLKSLNDTYNRPAKEAPRLALSKNERVKALEALGKSLEAFGFVFVVVEWGSLVDHVVEMFRIVHDAFKALGLIEDSTMADGYARTAYRALVGEDGSYEATAAGYPVMGLTPGVLVGFICDSKQDVSKMSP</sequence>